<gene>
    <name evidence="1" type="ORF">VN24_10330</name>
</gene>
<evidence type="ECO:0000313" key="2">
    <source>
        <dbReference type="Proteomes" id="UP000032633"/>
    </source>
</evidence>
<dbReference type="EMBL" id="CP011058">
    <property type="protein sequence ID" value="AJY74913.1"/>
    <property type="molecule type" value="Genomic_DNA"/>
</dbReference>
<accession>A0A0D5NJ10</accession>
<proteinExistence type="predicted"/>
<evidence type="ECO:0000313" key="1">
    <source>
        <dbReference type="EMBL" id="AJY74913.1"/>
    </source>
</evidence>
<dbReference type="HOGENOM" id="CLU_2863533_0_0_9"/>
<organism evidence="1 2">
    <name type="scientific">Paenibacillus beijingensis</name>
    <dbReference type="NCBI Taxonomy" id="1126833"/>
    <lineage>
        <taxon>Bacteria</taxon>
        <taxon>Bacillati</taxon>
        <taxon>Bacillota</taxon>
        <taxon>Bacilli</taxon>
        <taxon>Bacillales</taxon>
        <taxon>Paenibacillaceae</taxon>
        <taxon>Paenibacillus</taxon>
    </lineage>
</organism>
<dbReference type="KEGG" id="pbj:VN24_10330"/>
<keyword evidence="2" id="KW-1185">Reference proteome</keyword>
<dbReference type="PATRIC" id="fig|1126833.4.peg.2274"/>
<name>A0A0D5NJ10_9BACL</name>
<reference evidence="1 2" key="1">
    <citation type="journal article" date="2015" name="J. Biotechnol.">
        <title>Complete genome sequence of Paenibacillus beijingensis 7188(T) (=DSM 24997(T)), a novel rhizobacterium from jujube garden soil.</title>
        <authorList>
            <person name="Kwak Y."/>
            <person name="Shin J.H."/>
        </authorList>
    </citation>
    <scope>NUCLEOTIDE SEQUENCE [LARGE SCALE GENOMIC DNA]</scope>
    <source>
        <strain evidence="1 2">DSM 24997</strain>
    </source>
</reference>
<dbReference type="AlphaFoldDB" id="A0A0D5NJ10"/>
<sequence>MQVIALLVATLAIHPKEFTDTALAFRISMYDANNQVRTIVWFPRSPCREIKRNWKSNTIFKALK</sequence>
<reference evidence="2" key="2">
    <citation type="submission" date="2015-03" db="EMBL/GenBank/DDBJ databases">
        <title>Genome sequence of Paenibacillus beijingensis strain DSM 24997T.</title>
        <authorList>
            <person name="Kwak Y."/>
            <person name="Shin J.-H."/>
        </authorList>
    </citation>
    <scope>NUCLEOTIDE SEQUENCE [LARGE SCALE GENOMIC DNA]</scope>
    <source>
        <strain evidence="2">DSM 24997</strain>
    </source>
</reference>
<dbReference type="Proteomes" id="UP000032633">
    <property type="component" value="Chromosome"/>
</dbReference>
<protein>
    <submittedName>
        <fullName evidence="1">Uncharacterized protein</fullName>
    </submittedName>
</protein>